<evidence type="ECO:0000259" key="3">
    <source>
        <dbReference type="Pfam" id="PF17746"/>
    </source>
</evidence>
<dbReference type="Gene3D" id="2.40.50.580">
    <property type="match status" value="1"/>
</dbReference>
<protein>
    <recommendedName>
        <fullName evidence="1">Sugar fermentation stimulation protein homolog</fullName>
    </recommendedName>
</protein>
<dbReference type="GO" id="GO:0003677">
    <property type="term" value="F:DNA binding"/>
    <property type="evidence" value="ECO:0007669"/>
    <property type="project" value="InterPro"/>
</dbReference>
<dbReference type="OrthoDB" id="9802365at2"/>
<dbReference type="InterPro" id="IPR041465">
    <property type="entry name" value="SfsA_N"/>
</dbReference>
<evidence type="ECO:0000259" key="2">
    <source>
        <dbReference type="Pfam" id="PF03749"/>
    </source>
</evidence>
<dbReference type="PANTHER" id="PTHR30545">
    <property type="entry name" value="SUGAR FERMENTATION STIMULATION PROTEIN A"/>
    <property type="match status" value="1"/>
</dbReference>
<dbReference type="EMBL" id="FUWX01000005">
    <property type="protein sequence ID" value="SJZ45398.1"/>
    <property type="molecule type" value="Genomic_DNA"/>
</dbReference>
<dbReference type="Pfam" id="PF03749">
    <property type="entry name" value="SfsA"/>
    <property type="match status" value="1"/>
</dbReference>
<feature type="domain" description="Sugar fermentation stimulation protein C-terminal" evidence="2">
    <location>
        <begin position="88"/>
        <end position="222"/>
    </location>
</feature>
<dbReference type="PANTHER" id="PTHR30545:SF2">
    <property type="entry name" value="SUGAR FERMENTATION STIMULATION PROTEIN A"/>
    <property type="match status" value="1"/>
</dbReference>
<feature type="domain" description="SfsA N-terminal OB" evidence="3">
    <location>
        <begin position="16"/>
        <end position="84"/>
    </location>
</feature>
<evidence type="ECO:0000313" key="5">
    <source>
        <dbReference type="Proteomes" id="UP000191153"/>
    </source>
</evidence>
<comment type="similarity">
    <text evidence="1">Belongs to the SfsA family.</text>
</comment>
<keyword evidence="5" id="KW-1185">Reference proteome</keyword>
<reference evidence="4 5" key="1">
    <citation type="submission" date="2017-02" db="EMBL/GenBank/DDBJ databases">
        <authorList>
            <person name="Peterson S.W."/>
        </authorList>
    </citation>
    <scope>NUCLEOTIDE SEQUENCE [LARGE SCALE GENOMIC DNA]</scope>
    <source>
        <strain evidence="4 5">ATCC 700028</strain>
    </source>
</reference>
<sequence>MKKLLDIQIDEIGTFLERPNRFISHIRLDSGEEIIAHVHDTGRLTELLIPGSKVMIRRAKMDGKRKTQWDLIASITEDDQCVLINASFQRRIADKILNDESISPFGKCEKVKAEVKYGKSRLDYLIEKDNKNIWLESKGVSLSRNRRATFPASPSTRACKHLQELMCIKENGERAGVILLIFRESDIFEPMWEVDKKFSKLFYEAMDKGIEIYPIQIVLNKKGELFYSDKKILIEENKGDTK</sequence>
<name>A0A1T4KST9_9FUSO</name>
<accession>A0A1T4KST9</accession>
<dbReference type="Pfam" id="PF17746">
    <property type="entry name" value="SfsA_N"/>
    <property type="match status" value="1"/>
</dbReference>
<proteinExistence type="inferred from homology"/>
<dbReference type="AlphaFoldDB" id="A0A1T4KST9"/>
<organism evidence="4 5">
    <name type="scientific">Cetobacterium ceti</name>
    <dbReference type="NCBI Taxonomy" id="180163"/>
    <lineage>
        <taxon>Bacteria</taxon>
        <taxon>Fusobacteriati</taxon>
        <taxon>Fusobacteriota</taxon>
        <taxon>Fusobacteriia</taxon>
        <taxon>Fusobacteriales</taxon>
        <taxon>Fusobacteriaceae</taxon>
        <taxon>Cetobacterium</taxon>
    </lineage>
</organism>
<dbReference type="HAMAP" id="MF_00095">
    <property type="entry name" value="SfsA"/>
    <property type="match status" value="1"/>
</dbReference>
<dbReference type="InterPro" id="IPR005224">
    <property type="entry name" value="SfsA"/>
</dbReference>
<evidence type="ECO:0000313" key="4">
    <source>
        <dbReference type="EMBL" id="SJZ45398.1"/>
    </source>
</evidence>
<dbReference type="InterPro" id="IPR040452">
    <property type="entry name" value="SfsA_C"/>
</dbReference>
<dbReference type="Gene3D" id="3.40.1350.60">
    <property type="match status" value="1"/>
</dbReference>
<dbReference type="NCBIfam" id="TIGR00230">
    <property type="entry name" value="sfsA"/>
    <property type="match status" value="1"/>
</dbReference>
<dbReference type="Proteomes" id="UP000191153">
    <property type="component" value="Unassembled WGS sequence"/>
</dbReference>
<dbReference type="STRING" id="180163.SAMN02745174_00568"/>
<dbReference type="RefSeq" id="WP_078693094.1">
    <property type="nucleotide sequence ID" value="NZ_FUWX01000005.1"/>
</dbReference>
<gene>
    <name evidence="1" type="primary">sfsA</name>
    <name evidence="4" type="ORF">SAMN02745174_00568</name>
</gene>
<evidence type="ECO:0000256" key="1">
    <source>
        <dbReference type="HAMAP-Rule" id="MF_00095"/>
    </source>
</evidence>